<dbReference type="EC" id="2.7.2.8" evidence="2"/>
<feature type="domain" description="Aspartate/glutamate/uridylate kinase" evidence="13">
    <location>
        <begin position="42"/>
        <end position="194"/>
    </location>
</feature>
<dbReference type="InterPro" id="IPR036393">
    <property type="entry name" value="AceGlu_kinase-like_sf"/>
</dbReference>
<evidence type="ECO:0000256" key="10">
    <source>
        <dbReference type="ARBA" id="ARBA00030178"/>
    </source>
</evidence>
<dbReference type="PANTHER" id="PTHR23342:SF0">
    <property type="entry name" value="N-ACETYLGLUTAMATE SYNTHASE, MITOCHONDRIAL"/>
    <property type="match status" value="1"/>
</dbReference>
<name>A0A2A4FLR7_9BURK</name>
<comment type="pathway">
    <text evidence="1">Amino-acid biosynthesis; L-arginine biosynthesis; N(2)-acetyl-L-ornithine from L-glutamate: step 2/4.</text>
</comment>
<proteinExistence type="predicted"/>
<dbReference type="PIRSF" id="PIRSF000728">
    <property type="entry name" value="NAGK"/>
    <property type="match status" value="1"/>
</dbReference>
<keyword evidence="5" id="KW-0028">Amino-acid biosynthesis</keyword>
<evidence type="ECO:0000256" key="9">
    <source>
        <dbReference type="ARBA" id="ARBA00022840"/>
    </source>
</evidence>
<evidence type="ECO:0000256" key="1">
    <source>
        <dbReference type="ARBA" id="ARBA00004828"/>
    </source>
</evidence>
<evidence type="ECO:0000256" key="6">
    <source>
        <dbReference type="ARBA" id="ARBA00022679"/>
    </source>
</evidence>
<evidence type="ECO:0000256" key="11">
    <source>
        <dbReference type="ARBA" id="ARBA00030639"/>
    </source>
</evidence>
<evidence type="ECO:0000256" key="12">
    <source>
        <dbReference type="ARBA" id="ARBA00048141"/>
    </source>
</evidence>
<dbReference type="GO" id="GO:0006526">
    <property type="term" value="P:L-arginine biosynthetic process"/>
    <property type="evidence" value="ECO:0007669"/>
    <property type="project" value="UniProtKB-KW"/>
</dbReference>
<dbReference type="Pfam" id="PF00696">
    <property type="entry name" value="AA_kinase"/>
    <property type="match status" value="1"/>
</dbReference>
<keyword evidence="6" id="KW-0808">Transferase</keyword>
<accession>A0A2A4FLR7</accession>
<evidence type="ECO:0000256" key="3">
    <source>
        <dbReference type="ARBA" id="ARBA00021197"/>
    </source>
</evidence>
<dbReference type="Gene3D" id="3.40.1160.10">
    <property type="entry name" value="Acetylglutamate kinase-like"/>
    <property type="match status" value="1"/>
</dbReference>
<keyword evidence="4" id="KW-0055">Arginine biosynthesis</keyword>
<evidence type="ECO:0000313" key="14">
    <source>
        <dbReference type="EMBL" id="PCE34301.1"/>
    </source>
</evidence>
<comment type="catalytic activity">
    <reaction evidence="12">
        <text>N-acetyl-L-glutamate + ATP = N-acetyl-L-glutamyl 5-phosphate + ADP</text>
        <dbReference type="Rhea" id="RHEA:14629"/>
        <dbReference type="ChEBI" id="CHEBI:30616"/>
        <dbReference type="ChEBI" id="CHEBI:44337"/>
        <dbReference type="ChEBI" id="CHEBI:57936"/>
        <dbReference type="ChEBI" id="CHEBI:456216"/>
        <dbReference type="EC" id="2.7.2.8"/>
    </reaction>
</comment>
<comment type="caution">
    <text evidence="14">The sequence shown here is derived from an EMBL/GenBank/DDBJ whole genome shotgun (WGS) entry which is preliminary data.</text>
</comment>
<organism evidence="14 15">
    <name type="scientific">Burkholderia ubonensis subsp. mesacidophila</name>
    <dbReference type="NCBI Taxonomy" id="265293"/>
    <lineage>
        <taxon>Bacteria</taxon>
        <taxon>Pseudomonadati</taxon>
        <taxon>Pseudomonadota</taxon>
        <taxon>Betaproteobacteria</taxon>
        <taxon>Burkholderiales</taxon>
        <taxon>Burkholderiaceae</taxon>
        <taxon>Burkholderia</taxon>
        <taxon>Burkholderia cepacia complex</taxon>
    </lineage>
</organism>
<gene>
    <name evidence="14" type="ORF">BZL54_01675</name>
</gene>
<evidence type="ECO:0000313" key="15">
    <source>
        <dbReference type="Proteomes" id="UP000217994"/>
    </source>
</evidence>
<evidence type="ECO:0000256" key="7">
    <source>
        <dbReference type="ARBA" id="ARBA00022741"/>
    </source>
</evidence>
<dbReference type="InterPro" id="IPR001048">
    <property type="entry name" value="Asp/Glu/Uridylate_kinase"/>
</dbReference>
<dbReference type="GO" id="GO:0005737">
    <property type="term" value="C:cytoplasm"/>
    <property type="evidence" value="ECO:0007669"/>
    <property type="project" value="InterPro"/>
</dbReference>
<dbReference type="GO" id="GO:0005524">
    <property type="term" value="F:ATP binding"/>
    <property type="evidence" value="ECO:0007669"/>
    <property type="project" value="UniProtKB-KW"/>
</dbReference>
<evidence type="ECO:0000256" key="5">
    <source>
        <dbReference type="ARBA" id="ARBA00022605"/>
    </source>
</evidence>
<keyword evidence="8 14" id="KW-0418">Kinase</keyword>
<dbReference type="GO" id="GO:0003991">
    <property type="term" value="F:acetylglutamate kinase activity"/>
    <property type="evidence" value="ECO:0007669"/>
    <property type="project" value="UniProtKB-EC"/>
</dbReference>
<keyword evidence="9" id="KW-0067">ATP-binding</keyword>
<dbReference type="RefSeq" id="WP_084907776.1">
    <property type="nucleotide sequence ID" value="NZ_CP020738.1"/>
</dbReference>
<dbReference type="PANTHER" id="PTHR23342">
    <property type="entry name" value="N-ACETYLGLUTAMATE SYNTHASE"/>
    <property type="match status" value="1"/>
</dbReference>
<reference evidence="14 15" key="1">
    <citation type="submission" date="2017-01" db="EMBL/GenBank/DDBJ databases">
        <title>Whole-Genome Shotgun Sequencing of Two beta-Proteobacterial Species in Search of the Bulgecin Biosynthetic Cluster.</title>
        <authorList>
            <person name="Horsman M.E."/>
            <person name="Marous D.R."/>
            <person name="Li R."/>
            <person name="Oliver R.A."/>
            <person name="Byun B."/>
            <person name="Emrich S.J."/>
            <person name="Boggess B."/>
            <person name="Townsend C.A."/>
            <person name="Mobashery S."/>
        </authorList>
    </citation>
    <scope>NUCLEOTIDE SEQUENCE [LARGE SCALE GENOMIC DNA]</scope>
    <source>
        <strain evidence="14 15">ATCC 31433</strain>
    </source>
</reference>
<protein>
    <recommendedName>
        <fullName evidence="3">Acetylglutamate kinase</fullName>
        <ecNumber evidence="2">2.7.2.8</ecNumber>
    </recommendedName>
    <alternativeName>
        <fullName evidence="10">N-acetyl-L-glutamate 5-phosphotransferase</fullName>
    </alternativeName>
    <alternativeName>
        <fullName evidence="11">NAG kinase</fullName>
    </alternativeName>
</protein>
<evidence type="ECO:0000256" key="8">
    <source>
        <dbReference type="ARBA" id="ARBA00022777"/>
    </source>
</evidence>
<dbReference type="SUPFAM" id="SSF53633">
    <property type="entry name" value="Carbamate kinase-like"/>
    <property type="match status" value="1"/>
</dbReference>
<dbReference type="InterPro" id="IPR004662">
    <property type="entry name" value="AcgluKinase_fam"/>
</dbReference>
<sequence length="307" mass="32808">MSTDPESKPPSTSQVAKLARALPFMQALHEQTVVIVYAGPAVLTPRSRLSFSQDVALLALTGVRPVVVHGGLPHIRTSSQPGLPEARAVHAARAVLAEVNLELVRLIGSHGVKALGVTGQDSGLMIAAAESDPALMSPVTQFDEAAFGALRENGRVPVVMPLAPDDGGQDRLLRPERLGSVIAQRTGAVTLVMMVERAVLRELGGDASLYGLTELAQWLADHPRSVAAPHVREALDALAHGVQNVHLADIAQPESLVDALLTEEGSGVVLCRRGNADLLLETRRYFADTAYALRRDFSVERKTIVRF</sequence>
<dbReference type="Proteomes" id="UP000217994">
    <property type="component" value="Unassembled WGS sequence"/>
</dbReference>
<dbReference type="EMBL" id="MTZU01000004">
    <property type="protein sequence ID" value="PCE34301.1"/>
    <property type="molecule type" value="Genomic_DNA"/>
</dbReference>
<evidence type="ECO:0000256" key="2">
    <source>
        <dbReference type="ARBA" id="ARBA00013065"/>
    </source>
</evidence>
<keyword evidence="7" id="KW-0547">Nucleotide-binding</keyword>
<dbReference type="GeneID" id="69004803"/>
<evidence type="ECO:0000256" key="4">
    <source>
        <dbReference type="ARBA" id="ARBA00022571"/>
    </source>
</evidence>
<dbReference type="AlphaFoldDB" id="A0A2A4FLR7"/>
<evidence type="ECO:0000259" key="13">
    <source>
        <dbReference type="Pfam" id="PF00696"/>
    </source>
</evidence>